<dbReference type="RefSeq" id="XP_045261998.1">
    <property type="nucleotide sequence ID" value="XM_045400347.1"/>
</dbReference>
<dbReference type="Pfam" id="PF13637">
    <property type="entry name" value="Ank_4"/>
    <property type="match status" value="1"/>
</dbReference>
<feature type="compositionally biased region" description="Basic residues" evidence="4">
    <location>
        <begin position="1012"/>
        <end position="1024"/>
    </location>
</feature>
<dbReference type="SMART" id="SM00248">
    <property type="entry name" value="ANK"/>
    <property type="match status" value="9"/>
</dbReference>
<keyword evidence="8" id="KW-1185">Reference proteome</keyword>
<feature type="domain" description="DUF8212" evidence="6">
    <location>
        <begin position="203"/>
        <end position="263"/>
    </location>
</feature>
<keyword evidence="2 3" id="KW-0040">ANK repeat</keyword>
<dbReference type="PROSITE" id="PS50088">
    <property type="entry name" value="ANK_REPEAT"/>
    <property type="match status" value="6"/>
</dbReference>
<accession>A0A8H4CFJ7</accession>
<gene>
    <name evidence="7" type="ORF">GCG54_00000206</name>
</gene>
<feature type="domain" description="Heterokaryon incompatibility" evidence="5">
    <location>
        <begin position="22"/>
        <end position="112"/>
    </location>
</feature>
<feature type="repeat" description="ANK" evidence="3">
    <location>
        <begin position="944"/>
        <end position="976"/>
    </location>
</feature>
<dbReference type="PANTHER" id="PTHR24198">
    <property type="entry name" value="ANKYRIN REPEAT AND PROTEIN KINASE DOMAIN-CONTAINING PROTEIN"/>
    <property type="match status" value="1"/>
</dbReference>
<dbReference type="Gene3D" id="1.25.40.20">
    <property type="entry name" value="Ankyrin repeat-containing domain"/>
    <property type="match status" value="3"/>
</dbReference>
<dbReference type="InterPro" id="IPR058525">
    <property type="entry name" value="DUF8212"/>
</dbReference>
<organism evidence="7 8">
    <name type="scientific">Colletotrichum gloeosporioides</name>
    <name type="common">Anthracnose fungus</name>
    <name type="synonym">Glomerella cingulata</name>
    <dbReference type="NCBI Taxonomy" id="474922"/>
    <lineage>
        <taxon>Eukaryota</taxon>
        <taxon>Fungi</taxon>
        <taxon>Dikarya</taxon>
        <taxon>Ascomycota</taxon>
        <taxon>Pezizomycotina</taxon>
        <taxon>Sordariomycetes</taxon>
        <taxon>Hypocreomycetidae</taxon>
        <taxon>Glomerellales</taxon>
        <taxon>Glomerellaceae</taxon>
        <taxon>Colletotrichum</taxon>
        <taxon>Colletotrichum gloeosporioides species complex</taxon>
    </lineage>
</organism>
<dbReference type="GeneID" id="69007379"/>
<dbReference type="GO" id="GO:0005737">
    <property type="term" value="C:cytoplasm"/>
    <property type="evidence" value="ECO:0007669"/>
    <property type="project" value="TreeGrafter"/>
</dbReference>
<evidence type="ECO:0000256" key="2">
    <source>
        <dbReference type="ARBA" id="ARBA00023043"/>
    </source>
</evidence>
<evidence type="ECO:0000256" key="1">
    <source>
        <dbReference type="ARBA" id="ARBA00022737"/>
    </source>
</evidence>
<feature type="repeat" description="ANK" evidence="3">
    <location>
        <begin position="812"/>
        <end position="844"/>
    </location>
</feature>
<dbReference type="InterPro" id="IPR036770">
    <property type="entry name" value="Ankyrin_rpt-contain_sf"/>
</dbReference>
<name>A0A8H4CFJ7_COLGL</name>
<evidence type="ECO:0000313" key="8">
    <source>
        <dbReference type="Proteomes" id="UP000613401"/>
    </source>
</evidence>
<comment type="caution">
    <text evidence="7">The sequence shown here is derived from an EMBL/GenBank/DDBJ whole genome shotgun (WGS) entry which is preliminary data.</text>
</comment>
<evidence type="ECO:0000259" key="5">
    <source>
        <dbReference type="Pfam" id="PF06985"/>
    </source>
</evidence>
<dbReference type="Pfam" id="PF00023">
    <property type="entry name" value="Ank"/>
    <property type="match status" value="1"/>
</dbReference>
<feature type="repeat" description="ANK" evidence="3">
    <location>
        <begin position="747"/>
        <end position="779"/>
    </location>
</feature>
<feature type="repeat" description="ANK" evidence="3">
    <location>
        <begin position="779"/>
        <end position="811"/>
    </location>
</feature>
<dbReference type="EMBL" id="WVTB01000059">
    <property type="protein sequence ID" value="KAF3802839.1"/>
    <property type="molecule type" value="Genomic_DNA"/>
</dbReference>
<dbReference type="InterPro" id="IPR002110">
    <property type="entry name" value="Ankyrin_rpt"/>
</dbReference>
<feature type="region of interest" description="Disordered" evidence="4">
    <location>
        <begin position="987"/>
        <end position="1024"/>
    </location>
</feature>
<evidence type="ECO:0000256" key="3">
    <source>
        <dbReference type="PROSITE-ProRule" id="PRU00023"/>
    </source>
</evidence>
<sequence length="1024" mass="114756">MIWLVNIHNGKLEKFQNDFPRYAILSHTWGEEKDEIHFSDIQKDHQLSKTGPGRIKFDGCCQQAKADGFDYVWIDTCCIDKSHHTDYSEAITSMFSWYHNAGRCYAYLADVPDQATSTFDNDFRRSRWHTRGWTLQELLAPQDLVFYSQNWTKLGDFRDASVAQRMSWAARRVTTRGEDMAYCLFGIFNVSLPIMYGEGASAAFSRLQEAILQRTPDASILAWGLDLQQDGHSSQRPSIRYGHLLAASPRNFVNCGTVVPWESGPSGQRLDVNGGYYYLQLPLHTTKAGSTFGLLKCYSRPQEKGCIGIPLCQVEPGLETDEFMRPKGSKAIQLFDTDSSHEPSDLRIRDLSLPEDIKRFDHRYGYIIEVPASSRLTVFDVYPKDRWDTSKKSGITGVDFLRDTKQLSWIRLRHHEEQSPDFVVMLELEISSSQPQLTCHLMVASRSMELDTLAREIPALPSLSRFTGRERASNGWCNLTVKQTTKRQGGYVVYEISFAELERRQIDYLDITSEIELVACDRRLQFLFEEGIQLGPKVNRAAHSVLEKQAGVKYKEIRLSSMKKELERLPLEMAESERFLKSLTNQDERLQEKENGILQSISSLSERLPMGVGVQRLMQWHNSVAQSLSRTLPAQDADIESIFDERIRLFMRAIAIGHLGAMEYLSGQLDDATKSSTSAAALSTAIKSSNIEALIWLLERGFNVNSQDGDGLTPLGRAASEGLISVCLLLLQRREDIGLDIDLEGSDGRSPLALAVVSEHVEVVGLLLNEKASISNMDSDQHALTLAARYGRVEIMRLLLDANADLEAEDGNGETPLTMAASKGHDGVLQLLIDRKANIEATGRNGSTPLAVAAYEGHVRISRLLLDHGANANARDDDGITPLHLAARKNHHHVVRLLLDHDANVDAKDQWGLSPLAAAAYEGFEQTAQLLLDRKAHIESTTSDGRTPLIWAAVNGHDHMVQLLMNKGADLGAREVGGRTVLEHCLLRDGSRPGPGPRPEPRPESRLYVRDRPHHFVARRARRS</sequence>
<feature type="repeat" description="ANK" evidence="3">
    <location>
        <begin position="878"/>
        <end position="910"/>
    </location>
</feature>
<evidence type="ECO:0000256" key="4">
    <source>
        <dbReference type="SAM" id="MobiDB-lite"/>
    </source>
</evidence>
<dbReference type="Pfam" id="PF12796">
    <property type="entry name" value="Ank_2"/>
    <property type="match status" value="3"/>
</dbReference>
<dbReference type="InterPro" id="IPR010730">
    <property type="entry name" value="HET"/>
</dbReference>
<feature type="compositionally biased region" description="Basic and acidic residues" evidence="4">
    <location>
        <begin position="999"/>
        <end position="1011"/>
    </location>
</feature>
<keyword evidence="1" id="KW-0677">Repeat</keyword>
<dbReference type="PRINTS" id="PR01415">
    <property type="entry name" value="ANKYRIN"/>
</dbReference>
<dbReference type="PANTHER" id="PTHR24198:SF165">
    <property type="entry name" value="ANKYRIN REPEAT-CONTAINING PROTEIN-RELATED"/>
    <property type="match status" value="1"/>
</dbReference>
<dbReference type="PROSITE" id="PS50297">
    <property type="entry name" value="ANK_REP_REGION"/>
    <property type="match status" value="6"/>
</dbReference>
<reference evidence="7" key="1">
    <citation type="journal article" date="2020" name="Phytopathology">
        <title>Genome sequence and comparative analysis of Colletotrichum gloeosporioides isolated from Liriodendron leaves.</title>
        <authorList>
            <person name="Fu F.F."/>
            <person name="Hao Z."/>
            <person name="Wang P."/>
            <person name="Lu Y."/>
            <person name="Xue L.J."/>
            <person name="Wei G."/>
            <person name="Tian Y."/>
            <person name="Baishi H."/>
            <person name="Xu H."/>
            <person name="Shi J."/>
            <person name="Cheng T."/>
            <person name="Wang G."/>
            <person name="Yi Y."/>
            <person name="Chen J."/>
        </authorList>
    </citation>
    <scope>NUCLEOTIDE SEQUENCE</scope>
    <source>
        <strain evidence="7">Lc1</strain>
    </source>
</reference>
<evidence type="ECO:0000313" key="7">
    <source>
        <dbReference type="EMBL" id="KAF3802839.1"/>
    </source>
</evidence>
<feature type="repeat" description="ANK" evidence="3">
    <location>
        <begin position="845"/>
        <end position="877"/>
    </location>
</feature>
<dbReference type="SUPFAM" id="SSF48403">
    <property type="entry name" value="Ankyrin repeat"/>
    <property type="match status" value="1"/>
</dbReference>
<proteinExistence type="predicted"/>
<evidence type="ECO:0000259" key="6">
    <source>
        <dbReference type="Pfam" id="PF26640"/>
    </source>
</evidence>
<protein>
    <submittedName>
        <fullName evidence="7">Vegetative incompatibility protein HET-E-1</fullName>
    </submittedName>
</protein>
<dbReference type="Pfam" id="PF26640">
    <property type="entry name" value="DUF8212"/>
    <property type="match status" value="1"/>
</dbReference>
<dbReference type="AlphaFoldDB" id="A0A8H4CFJ7"/>
<dbReference type="Proteomes" id="UP000613401">
    <property type="component" value="Unassembled WGS sequence"/>
</dbReference>
<reference evidence="7" key="2">
    <citation type="submission" date="2020-03" db="EMBL/GenBank/DDBJ databases">
        <authorList>
            <person name="Fu F.-F."/>
            <person name="Chen J."/>
        </authorList>
    </citation>
    <scope>NUCLEOTIDE SEQUENCE</scope>
    <source>
        <strain evidence="7">Lc1</strain>
    </source>
</reference>
<dbReference type="Pfam" id="PF06985">
    <property type="entry name" value="HET"/>
    <property type="match status" value="1"/>
</dbReference>